<dbReference type="Proteomes" id="UP000194127">
    <property type="component" value="Unassembled WGS sequence"/>
</dbReference>
<feature type="region of interest" description="Disordered" evidence="1">
    <location>
        <begin position="1"/>
        <end position="54"/>
    </location>
</feature>
<name>A0A1X6MMR0_9APHY</name>
<protein>
    <submittedName>
        <fullName evidence="2">Uncharacterized protein</fullName>
    </submittedName>
</protein>
<keyword evidence="3" id="KW-1185">Reference proteome</keyword>
<dbReference type="OrthoDB" id="3168445at2759"/>
<dbReference type="AlphaFoldDB" id="A0A1X6MMR0"/>
<feature type="compositionally biased region" description="Polar residues" evidence="1">
    <location>
        <begin position="13"/>
        <end position="29"/>
    </location>
</feature>
<organism evidence="2 3">
    <name type="scientific">Postia placenta MAD-698-R-SB12</name>
    <dbReference type="NCBI Taxonomy" id="670580"/>
    <lineage>
        <taxon>Eukaryota</taxon>
        <taxon>Fungi</taxon>
        <taxon>Dikarya</taxon>
        <taxon>Basidiomycota</taxon>
        <taxon>Agaricomycotina</taxon>
        <taxon>Agaricomycetes</taxon>
        <taxon>Polyporales</taxon>
        <taxon>Adustoporiaceae</taxon>
        <taxon>Rhodonia</taxon>
    </lineage>
</organism>
<gene>
    <name evidence="2" type="ORF">POSPLADRAFT_1041584</name>
</gene>
<accession>A0A1X6MMR0</accession>
<evidence type="ECO:0000313" key="3">
    <source>
        <dbReference type="Proteomes" id="UP000194127"/>
    </source>
</evidence>
<dbReference type="EMBL" id="KZ110607">
    <property type="protein sequence ID" value="OSX57645.1"/>
    <property type="molecule type" value="Genomic_DNA"/>
</dbReference>
<evidence type="ECO:0000256" key="1">
    <source>
        <dbReference type="SAM" id="MobiDB-lite"/>
    </source>
</evidence>
<dbReference type="RefSeq" id="XP_024334439.1">
    <property type="nucleotide sequence ID" value="XM_024477936.1"/>
</dbReference>
<dbReference type="GeneID" id="36322886"/>
<sequence length="74" mass="8171">MPAPPSSFPSALRRNTSQDPSVNSSQRKSTVGVGLRPRQALSPTMHDRGSILVEAGRIQDEESRRLSEMAFLDY</sequence>
<reference evidence="2 3" key="1">
    <citation type="submission" date="2017-04" db="EMBL/GenBank/DDBJ databases">
        <title>Genome Sequence of the Model Brown-Rot Fungus Postia placenta SB12.</title>
        <authorList>
            <consortium name="DOE Joint Genome Institute"/>
            <person name="Gaskell J."/>
            <person name="Kersten P."/>
            <person name="Larrondo L.F."/>
            <person name="Canessa P."/>
            <person name="Martinez D."/>
            <person name="Hibbett D."/>
            <person name="Schmoll M."/>
            <person name="Kubicek C.P."/>
            <person name="Martinez A.T."/>
            <person name="Yadav J."/>
            <person name="Master E."/>
            <person name="Magnuson J.K."/>
            <person name="James T."/>
            <person name="Yaver D."/>
            <person name="Berka R."/>
            <person name="Labutti K."/>
            <person name="Lipzen A."/>
            <person name="Aerts A."/>
            <person name="Barry K."/>
            <person name="Henrissat B."/>
            <person name="Blanchette R."/>
            <person name="Grigoriev I."/>
            <person name="Cullen D."/>
        </authorList>
    </citation>
    <scope>NUCLEOTIDE SEQUENCE [LARGE SCALE GENOMIC DNA]</scope>
    <source>
        <strain evidence="2 3">MAD-698-R-SB12</strain>
    </source>
</reference>
<proteinExistence type="predicted"/>
<evidence type="ECO:0000313" key="2">
    <source>
        <dbReference type="EMBL" id="OSX57645.1"/>
    </source>
</evidence>